<dbReference type="RefSeq" id="WP_048673921.1">
    <property type="nucleotide sequence ID" value="NZ_CBTJ020000055.1"/>
</dbReference>
<name>W6MDR0_9GAMM</name>
<dbReference type="Pfam" id="PF01471">
    <property type="entry name" value="PG_binding_1"/>
    <property type="match status" value="1"/>
</dbReference>
<proteinExistence type="predicted"/>
<evidence type="ECO:0000313" key="3">
    <source>
        <dbReference type="EMBL" id="CDI03298.1"/>
    </source>
</evidence>
<organism evidence="3 4">
    <name type="scientific">Candidatus Competibacter denitrificans Run_A_D11</name>
    <dbReference type="NCBI Taxonomy" id="1400863"/>
    <lineage>
        <taxon>Bacteria</taxon>
        <taxon>Pseudomonadati</taxon>
        <taxon>Pseudomonadota</taxon>
        <taxon>Gammaproteobacteria</taxon>
        <taxon>Candidatus Competibacteraceae</taxon>
        <taxon>Candidatus Competibacter</taxon>
    </lineage>
</organism>
<reference evidence="3" key="1">
    <citation type="submission" date="2013-07" db="EMBL/GenBank/DDBJ databases">
        <authorList>
            <person name="McIlroy S."/>
        </authorList>
    </citation>
    <scope>NUCLEOTIDE SEQUENCE [LARGE SCALE GENOMIC DNA]</scope>
    <source>
        <strain evidence="3">Run_A_D11</strain>
    </source>
</reference>
<keyword evidence="4" id="KW-1185">Reference proteome</keyword>
<dbReference type="AlphaFoldDB" id="W6MDR0"/>
<dbReference type="SUPFAM" id="SSF47090">
    <property type="entry name" value="PGBD-like"/>
    <property type="match status" value="1"/>
</dbReference>
<evidence type="ECO:0000313" key="4">
    <source>
        <dbReference type="Proteomes" id="UP000035760"/>
    </source>
</evidence>
<dbReference type="InterPro" id="IPR036366">
    <property type="entry name" value="PGBDSf"/>
</dbReference>
<dbReference type="InterPro" id="IPR002477">
    <property type="entry name" value="Peptidoglycan-bd-like"/>
</dbReference>
<feature type="domain" description="Peptidoglycan binding-like" evidence="2">
    <location>
        <begin position="35"/>
        <end position="90"/>
    </location>
</feature>
<protein>
    <recommendedName>
        <fullName evidence="2">Peptidoglycan binding-like domain-containing protein</fullName>
    </recommendedName>
</protein>
<sequence>MTVALISPHWAANARIQRAANNNPPMRLHESNSVAVKLLQEALIQAGFPMVAGADGIFGPQTAKAVVDAERFYGFQTDAGVAGREVLGALDLALRGWKPPPGAHWGGLIARTIVPIAQRKITAALRALTDIQTMLNVSGHFDFVTADGVTMVALDTHFKLIPAGGTKPARKDFINLATIIPLINNFRGIQRTLANSNMIRHSVCTLGLDVAAEAAFGGPILFGPPYSDFKLDPVDVTNIDKTGPNSLAAMMIHEATHVIDGQSGSDNTHISEFTPEYETQSAANARHNPSAFATFAAHIDEQKDRPRNQRYGLGDGRPL</sequence>
<dbReference type="EMBL" id="CBTJ020000055">
    <property type="protein sequence ID" value="CDI03298.1"/>
    <property type="molecule type" value="Genomic_DNA"/>
</dbReference>
<evidence type="ECO:0000259" key="2">
    <source>
        <dbReference type="Pfam" id="PF01471"/>
    </source>
</evidence>
<feature type="region of interest" description="Disordered" evidence="1">
    <location>
        <begin position="300"/>
        <end position="319"/>
    </location>
</feature>
<reference evidence="3" key="2">
    <citation type="submission" date="2014-03" db="EMBL/GenBank/DDBJ databases">
        <title>Candidatus Competibacter-lineage genomes retrieved from metagenomes reveal functional metabolic diversity.</title>
        <authorList>
            <person name="McIlroy S.J."/>
            <person name="Albertsen M."/>
            <person name="Andresen E.K."/>
            <person name="Saunders A.M."/>
            <person name="Kristiansen R."/>
            <person name="Stokholm-Bjerregaard M."/>
            <person name="Nielsen K.L."/>
            <person name="Nielsen P.H."/>
        </authorList>
    </citation>
    <scope>NUCLEOTIDE SEQUENCE</scope>
    <source>
        <strain evidence="3">Run_A_D11</strain>
    </source>
</reference>
<evidence type="ECO:0000256" key="1">
    <source>
        <dbReference type="SAM" id="MobiDB-lite"/>
    </source>
</evidence>
<accession>W6MDR0</accession>
<dbReference type="InterPro" id="IPR036365">
    <property type="entry name" value="PGBD-like_sf"/>
</dbReference>
<dbReference type="Gene3D" id="1.10.101.10">
    <property type="entry name" value="PGBD-like superfamily/PGBD"/>
    <property type="match status" value="1"/>
</dbReference>
<comment type="caution">
    <text evidence="3">The sequence shown here is derived from an EMBL/GenBank/DDBJ whole genome shotgun (WGS) entry which is preliminary data.</text>
</comment>
<gene>
    <name evidence="3" type="ORF">BN873_470040</name>
</gene>
<dbReference type="OrthoDB" id="5171895at2"/>
<dbReference type="Proteomes" id="UP000035760">
    <property type="component" value="Unassembled WGS sequence"/>
</dbReference>